<feature type="region of interest" description="Disordered" evidence="5">
    <location>
        <begin position="82"/>
        <end position="150"/>
    </location>
</feature>
<proteinExistence type="predicted"/>
<dbReference type="GO" id="GO:0005634">
    <property type="term" value="C:nucleus"/>
    <property type="evidence" value="ECO:0007669"/>
    <property type="project" value="UniProtKB-SubCell"/>
</dbReference>
<dbReference type="Pfam" id="PF00076">
    <property type="entry name" value="RRM_1"/>
    <property type="match status" value="1"/>
</dbReference>
<evidence type="ECO:0000256" key="1">
    <source>
        <dbReference type="ARBA" id="ARBA00004123"/>
    </source>
</evidence>
<name>A0ABD0YUF9_9HEMI</name>
<dbReference type="SUPFAM" id="SSF54928">
    <property type="entry name" value="RNA-binding domain, RBD"/>
    <property type="match status" value="1"/>
</dbReference>
<reference evidence="7 8" key="1">
    <citation type="submission" date="2024-07" db="EMBL/GenBank/DDBJ databases">
        <title>Chromosome-level genome assembly of the water stick insect Ranatra chinensis (Heteroptera: Nepidae).</title>
        <authorList>
            <person name="Liu X."/>
        </authorList>
    </citation>
    <scope>NUCLEOTIDE SEQUENCE [LARGE SCALE GENOMIC DNA]</scope>
    <source>
        <strain evidence="7">Cailab_2021Rc</strain>
        <tissue evidence="7">Muscle</tissue>
    </source>
</reference>
<evidence type="ECO:0000259" key="6">
    <source>
        <dbReference type="PROSITE" id="PS50102"/>
    </source>
</evidence>
<dbReference type="AlphaFoldDB" id="A0ABD0YUF9"/>
<gene>
    <name evidence="7" type="ORF">AAG570_006479</name>
</gene>
<evidence type="ECO:0000256" key="3">
    <source>
        <dbReference type="ARBA" id="ARBA00023242"/>
    </source>
</evidence>
<accession>A0ABD0YUF9</accession>
<sequence length="150" mass="16212">MGEGQYNNRGTKVYVGGLTEEVRKEDLEVEFQRYGKLNSVWVALNPPGFAFVEFAEWEDARAACEGLNNMELMGIKLRVEMSRGGRGSGRGGGPRGGGRGAGFQRGRGGGPTRGSRGRYDSRPGGVGGGFGRREYNNDSGAPRYRTKSPM</sequence>
<dbReference type="PANTHER" id="PTHR48038">
    <property type="entry name" value="RIBONUCLEOPROTEIN RB97D"/>
    <property type="match status" value="1"/>
</dbReference>
<comment type="subcellular location">
    <subcellularLocation>
        <location evidence="1">Nucleus</location>
    </subcellularLocation>
</comment>
<feature type="domain" description="RRM" evidence="6">
    <location>
        <begin position="11"/>
        <end position="84"/>
    </location>
</feature>
<dbReference type="SMART" id="SM00360">
    <property type="entry name" value="RRM"/>
    <property type="match status" value="1"/>
</dbReference>
<keyword evidence="3" id="KW-0539">Nucleus</keyword>
<evidence type="ECO:0000256" key="5">
    <source>
        <dbReference type="SAM" id="MobiDB-lite"/>
    </source>
</evidence>
<protein>
    <recommendedName>
        <fullName evidence="6">RRM domain-containing protein</fullName>
    </recommendedName>
</protein>
<evidence type="ECO:0000256" key="4">
    <source>
        <dbReference type="PROSITE-ProRule" id="PRU00176"/>
    </source>
</evidence>
<dbReference type="GO" id="GO:0003723">
    <property type="term" value="F:RNA binding"/>
    <property type="evidence" value="ECO:0007669"/>
    <property type="project" value="UniProtKB-UniRule"/>
</dbReference>
<keyword evidence="8" id="KW-1185">Reference proteome</keyword>
<evidence type="ECO:0000313" key="7">
    <source>
        <dbReference type="EMBL" id="KAL1139495.1"/>
    </source>
</evidence>
<comment type="caution">
    <text evidence="7">The sequence shown here is derived from an EMBL/GenBank/DDBJ whole genome shotgun (WGS) entry which is preliminary data.</text>
</comment>
<evidence type="ECO:0000256" key="2">
    <source>
        <dbReference type="ARBA" id="ARBA00022884"/>
    </source>
</evidence>
<dbReference type="Gene3D" id="3.30.70.330">
    <property type="match status" value="1"/>
</dbReference>
<dbReference type="EMBL" id="JBFDAA010000002">
    <property type="protein sequence ID" value="KAL1139495.1"/>
    <property type="molecule type" value="Genomic_DNA"/>
</dbReference>
<dbReference type="PROSITE" id="PS50102">
    <property type="entry name" value="RRM"/>
    <property type="match status" value="1"/>
</dbReference>
<dbReference type="InterPro" id="IPR000504">
    <property type="entry name" value="RRM_dom"/>
</dbReference>
<feature type="compositionally biased region" description="Gly residues" evidence="5">
    <location>
        <begin position="84"/>
        <end position="112"/>
    </location>
</feature>
<dbReference type="PANTHER" id="PTHR48038:SF3">
    <property type="entry name" value="SPLICING FACTOR, ARGININE_SERINE-RICH 1-RELATED"/>
    <property type="match status" value="1"/>
</dbReference>
<evidence type="ECO:0000313" key="8">
    <source>
        <dbReference type="Proteomes" id="UP001558652"/>
    </source>
</evidence>
<dbReference type="Proteomes" id="UP001558652">
    <property type="component" value="Unassembled WGS sequence"/>
</dbReference>
<dbReference type="InterPro" id="IPR012677">
    <property type="entry name" value="Nucleotide-bd_a/b_plait_sf"/>
</dbReference>
<keyword evidence="2 4" id="KW-0694">RNA-binding</keyword>
<dbReference type="InterPro" id="IPR035979">
    <property type="entry name" value="RBD_domain_sf"/>
</dbReference>
<organism evidence="7 8">
    <name type="scientific">Ranatra chinensis</name>
    <dbReference type="NCBI Taxonomy" id="642074"/>
    <lineage>
        <taxon>Eukaryota</taxon>
        <taxon>Metazoa</taxon>
        <taxon>Ecdysozoa</taxon>
        <taxon>Arthropoda</taxon>
        <taxon>Hexapoda</taxon>
        <taxon>Insecta</taxon>
        <taxon>Pterygota</taxon>
        <taxon>Neoptera</taxon>
        <taxon>Paraneoptera</taxon>
        <taxon>Hemiptera</taxon>
        <taxon>Heteroptera</taxon>
        <taxon>Panheteroptera</taxon>
        <taxon>Nepomorpha</taxon>
        <taxon>Nepidae</taxon>
        <taxon>Ranatrinae</taxon>
        <taxon>Ranatra</taxon>
    </lineage>
</organism>